<dbReference type="EMBL" id="JXKH01000002">
    <property type="protein sequence ID" value="OJG19304.1"/>
    <property type="molecule type" value="Genomic_DNA"/>
</dbReference>
<dbReference type="PANTHER" id="PTHR32196">
    <property type="entry name" value="ABC TRANSPORTER PERMEASE PROTEIN YPHD-RELATED-RELATED"/>
    <property type="match status" value="1"/>
</dbReference>
<dbReference type="AlphaFoldDB" id="A0A1L8RHV6"/>
<keyword evidence="5 6" id="KW-0472">Membrane</keyword>
<name>A0A1L8RHV6_9ENTE</name>
<evidence type="ECO:0000313" key="7">
    <source>
        <dbReference type="EMBL" id="OJG19304.1"/>
    </source>
</evidence>
<evidence type="ECO:0000256" key="3">
    <source>
        <dbReference type="ARBA" id="ARBA00022692"/>
    </source>
</evidence>
<accession>A0A1L8RHV6</accession>
<feature type="transmembrane region" description="Helical" evidence="6">
    <location>
        <begin position="9"/>
        <end position="26"/>
    </location>
</feature>
<reference evidence="7 8" key="1">
    <citation type="submission" date="2014-12" db="EMBL/GenBank/DDBJ databases">
        <title>Draft genome sequences of 29 type strains of Enterococci.</title>
        <authorList>
            <person name="Zhong Z."/>
            <person name="Sun Z."/>
            <person name="Liu W."/>
            <person name="Zhang W."/>
            <person name="Zhang H."/>
        </authorList>
    </citation>
    <scope>NUCLEOTIDE SEQUENCE [LARGE SCALE GENOMIC DNA]</scope>
    <source>
        <strain evidence="7 8">DSM 17029</strain>
    </source>
</reference>
<keyword evidence="8" id="KW-1185">Reference proteome</keyword>
<organism evidence="7 8">
    <name type="scientific">Enterococcus canis</name>
    <dbReference type="NCBI Taxonomy" id="214095"/>
    <lineage>
        <taxon>Bacteria</taxon>
        <taxon>Bacillati</taxon>
        <taxon>Bacillota</taxon>
        <taxon>Bacilli</taxon>
        <taxon>Lactobacillales</taxon>
        <taxon>Enterococcaceae</taxon>
        <taxon>Enterococcus</taxon>
    </lineage>
</organism>
<feature type="transmembrane region" description="Helical" evidence="6">
    <location>
        <begin position="235"/>
        <end position="255"/>
    </location>
</feature>
<keyword evidence="4 6" id="KW-1133">Transmembrane helix</keyword>
<evidence type="ECO:0000256" key="6">
    <source>
        <dbReference type="SAM" id="Phobius"/>
    </source>
</evidence>
<evidence type="ECO:0000256" key="2">
    <source>
        <dbReference type="ARBA" id="ARBA00022475"/>
    </source>
</evidence>
<comment type="subcellular location">
    <subcellularLocation>
        <location evidence="1">Cell membrane</location>
        <topology evidence="1">Multi-pass membrane protein</topology>
    </subcellularLocation>
</comment>
<sequence>MIVSAIGQGFLWSLLGLGIFMTFRMLNFPDMTTEGSFPLGGAVCVTAITQGIHPLLATCLGVLAGMGAGLVTGLLFTKGKIPVILAGILVMSGLNSVILFVMQTPNLSLLHQPRIQDVFSNMALPPYFDIVFLGIIVLAVIVALLLFFFYTDLGQAYIATGDNEEMARSFGIHTDRMKILGLMLSNGVIALSGALIAQNDGYADVNKGTGVIVIGLASIIIGEVIFGELTLPERLGATIIGSVIYQLLILLVIRLGFDTTYLKIFSSAILAVCLMVPSLKQKLHLNLSPKEARKS</sequence>
<keyword evidence="3 6" id="KW-0812">Transmembrane</keyword>
<dbReference type="PANTHER" id="PTHR32196:SF69">
    <property type="entry name" value="BRANCHED-CHAIN AMINO ACID TRANSPORT SYSTEM, PERMEASE PROTEIN"/>
    <property type="match status" value="1"/>
</dbReference>
<feature type="transmembrane region" description="Helical" evidence="6">
    <location>
        <begin position="209"/>
        <end position="226"/>
    </location>
</feature>
<dbReference type="STRING" id="214095.RU97_GL000875"/>
<dbReference type="Pfam" id="PF02653">
    <property type="entry name" value="BPD_transp_2"/>
    <property type="match status" value="1"/>
</dbReference>
<dbReference type="CDD" id="cd06574">
    <property type="entry name" value="TM_PBP1_branched-chain-AA_like"/>
    <property type="match status" value="1"/>
</dbReference>
<dbReference type="GO" id="GO:0005886">
    <property type="term" value="C:plasma membrane"/>
    <property type="evidence" value="ECO:0007669"/>
    <property type="project" value="UniProtKB-SubCell"/>
</dbReference>
<comment type="caution">
    <text evidence="7">The sequence shown here is derived from an EMBL/GenBank/DDBJ whole genome shotgun (WGS) entry which is preliminary data.</text>
</comment>
<feature type="transmembrane region" description="Helical" evidence="6">
    <location>
        <begin position="83"/>
        <end position="102"/>
    </location>
</feature>
<evidence type="ECO:0000256" key="5">
    <source>
        <dbReference type="ARBA" id="ARBA00023136"/>
    </source>
</evidence>
<evidence type="ECO:0000256" key="4">
    <source>
        <dbReference type="ARBA" id="ARBA00022989"/>
    </source>
</evidence>
<feature type="transmembrane region" description="Helical" evidence="6">
    <location>
        <begin position="179"/>
        <end position="197"/>
    </location>
</feature>
<keyword evidence="2" id="KW-1003">Cell membrane</keyword>
<dbReference type="GO" id="GO:0022857">
    <property type="term" value="F:transmembrane transporter activity"/>
    <property type="evidence" value="ECO:0007669"/>
    <property type="project" value="InterPro"/>
</dbReference>
<proteinExistence type="predicted"/>
<protein>
    <submittedName>
        <fullName evidence="7">ABC transporter permease</fullName>
    </submittedName>
</protein>
<feature type="transmembrane region" description="Helical" evidence="6">
    <location>
        <begin position="55"/>
        <end position="76"/>
    </location>
</feature>
<evidence type="ECO:0000256" key="1">
    <source>
        <dbReference type="ARBA" id="ARBA00004651"/>
    </source>
</evidence>
<evidence type="ECO:0000313" key="8">
    <source>
        <dbReference type="Proteomes" id="UP000181884"/>
    </source>
</evidence>
<gene>
    <name evidence="7" type="ORF">RU97_GL000875</name>
</gene>
<feature type="transmembrane region" description="Helical" evidence="6">
    <location>
        <begin position="130"/>
        <end position="150"/>
    </location>
</feature>
<dbReference type="InterPro" id="IPR001851">
    <property type="entry name" value="ABC_transp_permease"/>
</dbReference>
<dbReference type="RefSeq" id="WP_067389711.1">
    <property type="nucleotide sequence ID" value="NZ_JXKH01000002.1"/>
</dbReference>
<dbReference type="Proteomes" id="UP000181884">
    <property type="component" value="Unassembled WGS sequence"/>
</dbReference>